<proteinExistence type="predicted"/>
<name>A0A2T4PQB5_9STAP</name>
<feature type="transmembrane region" description="Helical" evidence="1">
    <location>
        <begin position="33"/>
        <end position="53"/>
    </location>
</feature>
<keyword evidence="1" id="KW-1133">Transmembrane helix</keyword>
<protein>
    <submittedName>
        <fullName evidence="2">Uncharacterized protein</fullName>
    </submittedName>
</protein>
<gene>
    <name evidence="2" type="ORF">BU072_12880</name>
</gene>
<reference evidence="2 3" key="1">
    <citation type="journal article" date="2016" name="Front. Microbiol.">
        <title>Comprehensive Phylogenetic Analysis of Bovine Non-aureus Staphylococci Species Based on Whole-Genome Sequencing.</title>
        <authorList>
            <person name="Naushad S."/>
            <person name="Barkema H.W."/>
            <person name="Luby C."/>
            <person name="Condas L.A."/>
            <person name="Nobrega D.B."/>
            <person name="Carson D.A."/>
            <person name="De Buck J."/>
        </authorList>
    </citation>
    <scope>NUCLEOTIDE SEQUENCE [LARGE SCALE GENOMIC DNA]</scope>
    <source>
        <strain evidence="2 3">SNUC 2204</strain>
    </source>
</reference>
<keyword evidence="1" id="KW-0472">Membrane</keyword>
<accession>A0A2T4PQB5</accession>
<dbReference type="EMBL" id="PZFK01000044">
    <property type="protein sequence ID" value="PTI27755.1"/>
    <property type="molecule type" value="Genomic_DNA"/>
</dbReference>
<evidence type="ECO:0000313" key="2">
    <source>
        <dbReference type="EMBL" id="PTI27755.1"/>
    </source>
</evidence>
<evidence type="ECO:0000256" key="1">
    <source>
        <dbReference type="SAM" id="Phobius"/>
    </source>
</evidence>
<comment type="caution">
    <text evidence="2">The sequence shown here is derived from an EMBL/GenBank/DDBJ whole genome shotgun (WGS) entry which is preliminary data.</text>
</comment>
<sequence>MYLSKKNVIFNFIFIFLIACFISYVGLTKTFDLSFQVSSVGGLLLGYSILMPMRLYAKNSKYKDEN</sequence>
<dbReference type="Proteomes" id="UP000241209">
    <property type="component" value="Unassembled WGS sequence"/>
</dbReference>
<dbReference type="GeneID" id="70316330"/>
<keyword evidence="1" id="KW-0812">Transmembrane</keyword>
<evidence type="ECO:0000313" key="3">
    <source>
        <dbReference type="Proteomes" id="UP000241209"/>
    </source>
</evidence>
<organism evidence="2 3">
    <name type="scientific">Mammaliicoccus vitulinus</name>
    <dbReference type="NCBI Taxonomy" id="71237"/>
    <lineage>
        <taxon>Bacteria</taxon>
        <taxon>Bacillati</taxon>
        <taxon>Bacillota</taxon>
        <taxon>Bacilli</taxon>
        <taxon>Bacillales</taxon>
        <taxon>Staphylococcaceae</taxon>
        <taxon>Mammaliicoccus</taxon>
    </lineage>
</organism>
<dbReference type="RefSeq" id="WP_107557415.1">
    <property type="nucleotide sequence ID" value="NZ_BMDF01000002.1"/>
</dbReference>
<dbReference type="PROSITE" id="PS51257">
    <property type="entry name" value="PROKAR_LIPOPROTEIN"/>
    <property type="match status" value="1"/>
</dbReference>
<dbReference type="AlphaFoldDB" id="A0A2T4PQB5"/>
<feature type="transmembrane region" description="Helical" evidence="1">
    <location>
        <begin position="7"/>
        <end position="27"/>
    </location>
</feature>